<accession>C4R5C7</accession>
<evidence type="ECO:0000256" key="5">
    <source>
        <dbReference type="ARBA" id="ARBA00023163"/>
    </source>
</evidence>
<dbReference type="eggNOG" id="KOG1472">
    <property type="taxonomic scope" value="Eukaryota"/>
</dbReference>
<feature type="region of interest" description="Disordered" evidence="9">
    <location>
        <begin position="348"/>
        <end position="384"/>
    </location>
</feature>
<feature type="compositionally biased region" description="Basic and acidic residues" evidence="9">
    <location>
        <begin position="227"/>
        <end position="239"/>
    </location>
</feature>
<dbReference type="PDB" id="6TB4">
    <property type="method" value="EM"/>
    <property type="resolution" value="3.80 A"/>
    <property type="chains" value="E=1-1191"/>
</dbReference>
<dbReference type="PDB" id="6TBM">
    <property type="method" value="EM"/>
    <property type="resolution" value="20.00 A"/>
    <property type="chains" value="E=1-1191"/>
</dbReference>
<dbReference type="Gene3D" id="1.20.920.10">
    <property type="entry name" value="Bromodomain-like"/>
    <property type="match status" value="1"/>
</dbReference>
<dbReference type="InterPro" id="IPR018359">
    <property type="entry name" value="Bromodomain_CS"/>
</dbReference>
<dbReference type="GO" id="GO:0005634">
    <property type="term" value="C:nucleus"/>
    <property type="evidence" value="ECO:0007669"/>
    <property type="project" value="UniProtKB-SubCell"/>
</dbReference>
<feature type="compositionally biased region" description="Acidic residues" evidence="9">
    <location>
        <begin position="659"/>
        <end position="691"/>
    </location>
</feature>
<proteinExistence type="evidence at protein level"/>
<dbReference type="GeneID" id="8200411"/>
<dbReference type="GO" id="GO:0046982">
    <property type="term" value="F:protein heterodimerization activity"/>
    <property type="evidence" value="ECO:0007669"/>
    <property type="project" value="InterPro"/>
</dbReference>
<dbReference type="Gene3D" id="1.10.20.10">
    <property type="entry name" value="Histone, subunit A"/>
    <property type="match status" value="1"/>
</dbReference>
<dbReference type="PROSITE" id="PS50014">
    <property type="entry name" value="BROMODOMAIN_2"/>
    <property type="match status" value="1"/>
</dbReference>
<feature type="compositionally biased region" description="Polar residues" evidence="9">
    <location>
        <begin position="568"/>
        <end position="580"/>
    </location>
</feature>
<dbReference type="Proteomes" id="UP000000314">
    <property type="component" value="Chromosome 3"/>
</dbReference>
<dbReference type="EMDB" id="EMD-10438"/>
<dbReference type="GO" id="GO:0005198">
    <property type="term" value="F:structural molecule activity"/>
    <property type="evidence" value="ECO:0007669"/>
    <property type="project" value="TreeGrafter"/>
</dbReference>
<evidence type="ECO:0000313" key="12">
    <source>
        <dbReference type="Proteomes" id="UP000000314"/>
    </source>
</evidence>
<evidence type="ECO:0000256" key="1">
    <source>
        <dbReference type="ARBA" id="ARBA00004123"/>
    </source>
</evidence>
<evidence type="ECO:0007829" key="13">
    <source>
        <dbReference type="PDB" id="6TB4"/>
    </source>
</evidence>
<evidence type="ECO:0000256" key="8">
    <source>
        <dbReference type="PROSITE-ProRule" id="PRU00035"/>
    </source>
</evidence>
<dbReference type="OMA" id="YRRSEAK"/>
<evidence type="ECO:0000256" key="2">
    <source>
        <dbReference type="ARBA" id="ARBA00022553"/>
    </source>
</evidence>
<dbReference type="FunFam" id="1.20.920.10:FF:000032">
    <property type="entry name" value="Transcriptional activator spt7"/>
    <property type="match status" value="1"/>
</dbReference>
<keyword evidence="13 14" id="KW-0002">3D-structure</keyword>
<dbReference type="SUPFAM" id="SSF47370">
    <property type="entry name" value="Bromodomain"/>
    <property type="match status" value="1"/>
</dbReference>
<dbReference type="GO" id="GO:0000124">
    <property type="term" value="C:SAGA complex"/>
    <property type="evidence" value="ECO:0007669"/>
    <property type="project" value="InterPro"/>
</dbReference>
<dbReference type="Pfam" id="PF00439">
    <property type="entry name" value="Bromodomain"/>
    <property type="match status" value="1"/>
</dbReference>
<feature type="compositionally biased region" description="Acidic residues" evidence="9">
    <location>
        <begin position="211"/>
        <end position="226"/>
    </location>
</feature>
<dbReference type="HOGENOM" id="CLU_006198_0_1_1"/>
<dbReference type="InterPro" id="IPR009072">
    <property type="entry name" value="Histone-fold"/>
</dbReference>
<dbReference type="SMR" id="C4R5C7"/>
<evidence type="ECO:0000256" key="6">
    <source>
        <dbReference type="ARBA" id="ARBA00023242"/>
    </source>
</evidence>
<dbReference type="InParanoid" id="C4R5C7"/>
<comment type="subcellular location">
    <subcellularLocation>
        <location evidence="1">Nucleus</location>
    </subcellularLocation>
</comment>
<evidence type="ECO:0000256" key="3">
    <source>
        <dbReference type="ARBA" id="ARBA00023015"/>
    </source>
</evidence>
<evidence type="ECO:0000256" key="9">
    <source>
        <dbReference type="SAM" id="MobiDB-lite"/>
    </source>
</evidence>
<protein>
    <recommendedName>
        <fullName evidence="7">SAGA complex subunit Spt7</fullName>
    </recommendedName>
</protein>
<keyword evidence="4 8" id="KW-0103">Bromodomain</keyword>
<keyword evidence="3" id="KW-0805">Transcription regulation</keyword>
<dbReference type="KEGG" id="ppa:PAS_chr3_0713"/>
<sequence length="1191" mass="136597">MANERALQYFVTSDNQRLYDLAAKLFSLGFFNCYFTPQQFQLLSVILDNGKLRIEEDGFVSTVWDEFIKGRLVLQFSKGDYEKESTKHTVDNVKGTDDKTGIEVSKENGHSSDPPSADHDITESDNVGREETLDDQFSELYLKDGVSTSQFMCAKLRYLLFEQAIDYLYTNSSMNGDAEEYSLLQNVDDMNEEKEETAKPATPQNVREIDNDYDDDEDEDEEDEEIKEASSKNPFKTEDNEPLTNERQPTNNVFIRLCSDEKSLSKSLTLNLLTSMVTSKPEYPVEQLKGSEVIGTSHPLLGTASAIESKLEKRNEARLIKNFSKIYHQFDKDERNFLKRRKLEISNKQFLDQDNNDPKDRPSSNSTSDEESNSNNLEKTSQPSSVNKLMQLGGAANLSLKNLLSKVEENREKLNLSDLDLRSLIMDVRKNRSKWASDDKIGQEELYEACEKVVLELRGYTEHSTAFLNRVSKREAPNYYQIIKKPMDLNTVMKKLKSFQYKSKQEFVDDLMLIWKNCLTYNSDPSHFIRVHAVAMQKKTLSLIPLIPDIVIRDRSELEKDEVENVVETPQSSSIGTPMTTRVAGGKGPKKGRTHREPPTRPETPDGIAGEDSSQVSKAEQDSPAKALEVTENDSTKEKEKDLSDVPTQEQKNDKTEKDDDYQEAVEDEEEDDDDNTNLEEDSTEDEDDLEVQTWNSLTSNVRYKICEKRRNLFKENKIQPNEEAIFRDTYQMENFMHYLGDDVRIVLNTPMSRYQYYDGNEDPYLIEYDISGGIPGLKYSGVSPDEGDLEDNMLVDQLMKGESSIRESGFARKPTGMNKKFNEIIHLMQQIRRICFKISLIRQMQTQQFLHHTQMKPPDINEIQDIDIDQLSNLPNRDKLDSDVSYNSLKRSISKILMANGFESTAPFCSDVITQIAENYFGNLVKTLKNHIESKSINKVMGDAKFQKVSNKDILLLSLLENGVESPDALYEYYNENIVKQISKLEGLKSRLSSFLAELLRPGLQDLNERQFNDNSDEFLTGNFSSEIGDDFFGFRELGLEKEFGLLTSTVPLHLLHSRLNSSIFNSNHEVSQLKFDDIQAEEKEQLYKREIPQHIKLIQPFLYNIAEKSKTIHYKQLKKLNELQKMPENDDDILLIEDEDLPLKQRNTRPRVPPTGKIPNVKKKAVNGAYFLDPAIFSSNNQVKVEGDT</sequence>
<reference evidence="11 12" key="1">
    <citation type="journal article" date="2009" name="Nat. Biotechnol.">
        <title>Genome sequence of the recombinant protein production host Pichia pastoris.</title>
        <authorList>
            <person name="De Schutter K."/>
            <person name="Lin Y.C."/>
            <person name="Tiels P."/>
            <person name="Van Hecke A."/>
            <person name="Glinka S."/>
            <person name="Weber-Lehmann J."/>
            <person name="Rouze P."/>
            <person name="Van de Peer Y."/>
            <person name="Callewaert N."/>
        </authorList>
    </citation>
    <scope>NUCLEOTIDE SEQUENCE [LARGE SCALE GENOMIC DNA]</scope>
    <source>
        <strain evidence="12">GS115 / ATCC 20864</strain>
    </source>
</reference>
<dbReference type="OrthoDB" id="21449at2759"/>
<evidence type="ECO:0000256" key="7">
    <source>
        <dbReference type="ARBA" id="ARBA00093633"/>
    </source>
</evidence>
<dbReference type="STRING" id="644223.C4R5C7"/>
<dbReference type="GO" id="GO:0006357">
    <property type="term" value="P:regulation of transcription by RNA polymerase II"/>
    <property type="evidence" value="ECO:0007669"/>
    <property type="project" value="UniProtKB-ARBA"/>
</dbReference>
<reference evidence="13 14" key="2">
    <citation type="journal article" date="2020" name="Nature">
        <title>Structure of SAGA and mechanism of TBP deposition on gene promoters.</title>
        <authorList>
            <person name="Papai G."/>
            <person name="Frechard A."/>
            <person name="Kolesnikova O."/>
            <person name="Crucifix C."/>
            <person name="Schultz P."/>
            <person name="Ben-Shem A."/>
        </authorList>
    </citation>
    <scope>STRUCTURE BY ELECTRON MICROSCOPY (3.80 ANGSTROMS)</scope>
</reference>
<dbReference type="PRINTS" id="PR00503">
    <property type="entry name" value="BROMODOMAIN"/>
</dbReference>
<dbReference type="PDBsum" id="6TBM"/>
<dbReference type="GO" id="GO:0006325">
    <property type="term" value="P:chromatin organization"/>
    <property type="evidence" value="ECO:0007669"/>
    <property type="project" value="UniProtKB-ARBA"/>
</dbReference>
<dbReference type="AlphaFoldDB" id="C4R5C7"/>
<name>C4R5C7_KOMPG</name>
<dbReference type="FunCoup" id="C4R5C7">
    <property type="interactions" value="510"/>
</dbReference>
<dbReference type="EMDB" id="EMD-10446"/>
<organism evidence="11 12">
    <name type="scientific">Komagataella phaffii (strain GS115 / ATCC 20864)</name>
    <name type="common">Yeast</name>
    <name type="synonym">Pichia pastoris</name>
    <dbReference type="NCBI Taxonomy" id="644223"/>
    <lineage>
        <taxon>Eukaryota</taxon>
        <taxon>Fungi</taxon>
        <taxon>Dikarya</taxon>
        <taxon>Ascomycota</taxon>
        <taxon>Saccharomycotina</taxon>
        <taxon>Pichiomycetes</taxon>
        <taxon>Pichiales</taxon>
        <taxon>Pichiaceae</taxon>
        <taxon>Komagataella</taxon>
    </lineage>
</organism>
<keyword evidence="6" id="KW-0539">Nucleus</keyword>
<feature type="compositionally biased region" description="Basic and acidic residues" evidence="9">
    <location>
        <begin position="634"/>
        <end position="644"/>
    </location>
</feature>
<keyword evidence="5" id="KW-0804">Transcription</keyword>
<evidence type="ECO:0000256" key="4">
    <source>
        <dbReference type="ARBA" id="ARBA00023117"/>
    </source>
</evidence>
<evidence type="ECO:0000313" key="11">
    <source>
        <dbReference type="EMBL" id="CAY70763.1"/>
    </source>
</evidence>
<dbReference type="InterPro" id="IPR001487">
    <property type="entry name" value="Bromodomain"/>
</dbReference>
<evidence type="ECO:0007829" key="14">
    <source>
        <dbReference type="PDB" id="6TBM"/>
    </source>
</evidence>
<dbReference type="EMBL" id="FN392321">
    <property type="protein sequence ID" value="CAY70763.1"/>
    <property type="molecule type" value="Genomic_DNA"/>
</dbReference>
<feature type="region of interest" description="Disordered" evidence="9">
    <location>
        <begin position="87"/>
        <end position="128"/>
    </location>
</feature>
<gene>
    <name evidence="11" type="ordered locus">PAS_chr3_0713</name>
</gene>
<feature type="domain" description="Bromo" evidence="10">
    <location>
        <begin position="459"/>
        <end position="529"/>
    </location>
</feature>
<dbReference type="PDBsum" id="6TB4"/>
<feature type="region of interest" description="Disordered" evidence="9">
    <location>
        <begin position="560"/>
        <end position="691"/>
    </location>
</feature>
<keyword evidence="2" id="KW-0597">Phosphoprotein</keyword>
<feature type="region of interest" description="Disordered" evidence="9">
    <location>
        <begin position="191"/>
        <end position="249"/>
    </location>
</feature>
<feature type="compositionally biased region" description="Basic and acidic residues" evidence="9">
    <location>
        <begin position="595"/>
        <end position="604"/>
    </location>
</feature>
<dbReference type="InterPro" id="IPR037782">
    <property type="entry name" value="Spt7"/>
</dbReference>
<dbReference type="RefSeq" id="XP_002492942.1">
    <property type="nucleotide sequence ID" value="XM_002492897.1"/>
</dbReference>
<dbReference type="GO" id="GO:0046695">
    <property type="term" value="C:SLIK (SAGA-like) complex"/>
    <property type="evidence" value="ECO:0007669"/>
    <property type="project" value="InterPro"/>
</dbReference>
<keyword evidence="12" id="KW-1185">Reference proteome</keyword>
<dbReference type="PANTHER" id="PTHR47343:SF1">
    <property type="entry name" value="TRANSCRIPTIONAL ACTIVATOR SPT7"/>
    <property type="match status" value="1"/>
</dbReference>
<dbReference type="CDD" id="cd05510">
    <property type="entry name" value="Bromo_SPT7_like"/>
    <property type="match status" value="1"/>
</dbReference>
<dbReference type="PANTHER" id="PTHR47343">
    <property type="entry name" value="TRANSCRIPTIONAL ACTIVATOR SPT7"/>
    <property type="match status" value="1"/>
</dbReference>
<dbReference type="InterPro" id="IPR036427">
    <property type="entry name" value="Bromodomain-like_sf"/>
</dbReference>
<evidence type="ECO:0000259" key="10">
    <source>
        <dbReference type="PROSITE" id="PS50014"/>
    </source>
</evidence>
<dbReference type="PROSITE" id="PS00633">
    <property type="entry name" value="BROMODOMAIN_1"/>
    <property type="match status" value="1"/>
</dbReference>
<dbReference type="CDD" id="cd22927">
    <property type="entry name" value="HFD_SPT7"/>
    <property type="match status" value="1"/>
</dbReference>
<dbReference type="SMART" id="SM00297">
    <property type="entry name" value="BROMO"/>
    <property type="match status" value="1"/>
</dbReference>